<feature type="domain" description="HAT C-terminal dimerisation" evidence="7">
    <location>
        <begin position="811"/>
        <end position="883"/>
    </location>
</feature>
<comment type="subcellular location">
    <subcellularLocation>
        <location evidence="1">Nucleus</location>
    </subcellularLocation>
</comment>
<dbReference type="PANTHER" id="PTHR46481">
    <property type="entry name" value="ZINC FINGER BED DOMAIN-CONTAINING PROTEIN 4"/>
    <property type="match status" value="1"/>
</dbReference>
<evidence type="ECO:0000256" key="5">
    <source>
        <dbReference type="ARBA" id="ARBA00023242"/>
    </source>
</evidence>
<sequence length="959" mass="107403">MFTSYGLIDSSDPGPAEDSRTRRISRPSQRARDPDNVEQPATRGAHAHTSGDQEGDVASDPGAGAEEDRDTTDTQVTRPSASGHVPAPIVINDSDDGSEVVAPRKSAGKRRARVESSGSDDSNASGSGHERSGRQSHKRVRHRSQGDHSPVAPELEQNNEEPISEDGTLRDLAHIRAPPRVKASRADKTADVNAFFGQAYDRRNPKDSRMQRVRDCELCKKKSVGDFAFVQDVSTLRRHLAAHHRASYHKWCDKNKFESKLEDDIKARAAATLQKQTNLDSHVRTTTRKEDEVTYSESAFRSAAVKWLIATDQPIAAFEHPAFITMINIASRAKGAVTLPKRAATRREIIDMFHKYMRDLKTRFSGESVHGPICLTCDAWQASNIDGYFAVTAHWIEERPMSDWMLEAAVIGFVRMNESHSGKRLGQALYKVADRVGIADRIFMVTCDNASPNIRMMKEFASVLTKNHPNVKFDPAQRRIGCLAHIINLATQAVIARQSKSPHYDPHKPEEHIPETSGTVRDEIRLVRAVSVKERSSSQRKQHFRDIQAHAGIEPTGIKTLVVDMKVRWSSTYVMLNRAYSLRMFIRQFMTELSRKTSDALSASKLLALIPTNVEWVRIKTFQRVLKIADECQQRFSSEKNPSLHLALPALEDLHAQWSKLLEDSRFDFFQPAIQAGLDKIAEYYDKTGDNDAYVFSIVLEPSRRLTHFKNNWKDEPELCEDAEQLTREVFKARYEQRIARSSESQAAPTATSALTVPKSQGSSRSHPTSIVELSDDEDNSPSISQQMRSLPGGCDVEEDDWESEYSRYIDLKEKIPAGMSTVQWWGRNAYRFPTWAELARDYLAIMATSVSSERAFSSAGITITKRRNRLKGDVVEALQALKCALKNDLFFRDVGVSAANEEDGEDEGLGVEDEASKAAGAKATDGAEELFLDLDDDAEEDEAELAMYSDSDWLSSKL</sequence>
<feature type="region of interest" description="Disordered" evidence="6">
    <location>
        <begin position="1"/>
        <end position="171"/>
    </location>
</feature>
<comment type="caution">
    <text evidence="8">The sequence shown here is derived from an EMBL/GenBank/DDBJ whole genome shotgun (WGS) entry which is preliminary data.</text>
</comment>
<dbReference type="EMBL" id="SEKV01000020">
    <property type="protein sequence ID" value="TFY68925.1"/>
    <property type="molecule type" value="Genomic_DNA"/>
</dbReference>
<feature type="compositionally biased region" description="Low complexity" evidence="6">
    <location>
        <begin position="116"/>
        <end position="127"/>
    </location>
</feature>
<evidence type="ECO:0000313" key="9">
    <source>
        <dbReference type="Proteomes" id="UP000298390"/>
    </source>
</evidence>
<evidence type="ECO:0000313" key="8">
    <source>
        <dbReference type="EMBL" id="TFY68925.1"/>
    </source>
</evidence>
<gene>
    <name evidence="8" type="ORF">EVJ58_g712</name>
</gene>
<dbReference type="GO" id="GO:0005634">
    <property type="term" value="C:nucleus"/>
    <property type="evidence" value="ECO:0007669"/>
    <property type="project" value="UniProtKB-SubCell"/>
</dbReference>
<evidence type="ECO:0000256" key="3">
    <source>
        <dbReference type="ARBA" id="ARBA00022771"/>
    </source>
</evidence>
<dbReference type="Pfam" id="PF05699">
    <property type="entry name" value="Dimer_Tnp_hAT"/>
    <property type="match status" value="1"/>
</dbReference>
<dbReference type="InterPro" id="IPR052035">
    <property type="entry name" value="ZnF_BED_domain_contain"/>
</dbReference>
<keyword evidence="5" id="KW-0539">Nucleus</keyword>
<feature type="compositionally biased region" description="Polar residues" evidence="6">
    <location>
        <begin position="742"/>
        <end position="769"/>
    </location>
</feature>
<keyword evidence="3" id="KW-0863">Zinc-finger</keyword>
<dbReference type="InterPro" id="IPR012337">
    <property type="entry name" value="RNaseH-like_sf"/>
</dbReference>
<dbReference type="Proteomes" id="UP000298390">
    <property type="component" value="Unassembled WGS sequence"/>
</dbReference>
<evidence type="ECO:0000256" key="4">
    <source>
        <dbReference type="ARBA" id="ARBA00022833"/>
    </source>
</evidence>
<feature type="region of interest" description="Disordered" evidence="6">
    <location>
        <begin position="742"/>
        <end position="796"/>
    </location>
</feature>
<evidence type="ECO:0000256" key="6">
    <source>
        <dbReference type="SAM" id="MobiDB-lite"/>
    </source>
</evidence>
<protein>
    <recommendedName>
        <fullName evidence="7">HAT C-terminal dimerisation domain-containing protein</fullName>
    </recommendedName>
</protein>
<feature type="compositionally biased region" description="Basic and acidic residues" evidence="6">
    <location>
        <begin position="502"/>
        <end position="518"/>
    </location>
</feature>
<dbReference type="InterPro" id="IPR008906">
    <property type="entry name" value="HATC_C_dom"/>
</dbReference>
<feature type="compositionally biased region" description="Basic residues" evidence="6">
    <location>
        <begin position="134"/>
        <end position="143"/>
    </location>
</feature>
<dbReference type="GO" id="GO:0008270">
    <property type="term" value="F:zinc ion binding"/>
    <property type="evidence" value="ECO:0007669"/>
    <property type="project" value="UniProtKB-KW"/>
</dbReference>
<dbReference type="AlphaFoldDB" id="A0A4Y9Z2S0"/>
<keyword evidence="4" id="KW-0862">Zinc</keyword>
<feature type="compositionally biased region" description="Acidic residues" evidence="6">
    <location>
        <begin position="902"/>
        <end position="914"/>
    </location>
</feature>
<accession>A0A4Y9Z2S0</accession>
<evidence type="ECO:0000256" key="2">
    <source>
        <dbReference type="ARBA" id="ARBA00022723"/>
    </source>
</evidence>
<keyword evidence="2" id="KW-0479">Metal-binding</keyword>
<name>A0A4Y9Z2S0_9APHY</name>
<reference evidence="8 9" key="1">
    <citation type="submission" date="2019-01" db="EMBL/GenBank/DDBJ databases">
        <title>Genome sequencing of the rare red list fungi Fomitopsis rosea.</title>
        <authorList>
            <person name="Buettner E."/>
            <person name="Kellner H."/>
        </authorList>
    </citation>
    <scope>NUCLEOTIDE SEQUENCE [LARGE SCALE GENOMIC DNA]</scope>
    <source>
        <strain evidence="8 9">DSM 105464</strain>
    </source>
</reference>
<dbReference type="PANTHER" id="PTHR46481:SF10">
    <property type="entry name" value="ZINC FINGER BED DOMAIN-CONTAINING PROTEIN 39"/>
    <property type="match status" value="1"/>
</dbReference>
<dbReference type="GO" id="GO:0046983">
    <property type="term" value="F:protein dimerization activity"/>
    <property type="evidence" value="ECO:0007669"/>
    <property type="project" value="InterPro"/>
</dbReference>
<feature type="region of interest" description="Disordered" evidence="6">
    <location>
        <begin position="902"/>
        <end position="925"/>
    </location>
</feature>
<dbReference type="SUPFAM" id="SSF53098">
    <property type="entry name" value="Ribonuclease H-like"/>
    <property type="match status" value="1"/>
</dbReference>
<evidence type="ECO:0000259" key="7">
    <source>
        <dbReference type="Pfam" id="PF05699"/>
    </source>
</evidence>
<feature type="region of interest" description="Disordered" evidence="6">
    <location>
        <begin position="499"/>
        <end position="518"/>
    </location>
</feature>
<organism evidence="8 9">
    <name type="scientific">Rhodofomes roseus</name>
    <dbReference type="NCBI Taxonomy" id="34475"/>
    <lineage>
        <taxon>Eukaryota</taxon>
        <taxon>Fungi</taxon>
        <taxon>Dikarya</taxon>
        <taxon>Basidiomycota</taxon>
        <taxon>Agaricomycotina</taxon>
        <taxon>Agaricomycetes</taxon>
        <taxon>Polyporales</taxon>
        <taxon>Rhodofomes</taxon>
    </lineage>
</organism>
<evidence type="ECO:0000256" key="1">
    <source>
        <dbReference type="ARBA" id="ARBA00004123"/>
    </source>
</evidence>
<proteinExistence type="predicted"/>